<dbReference type="InterPro" id="IPR023404">
    <property type="entry name" value="rSAM_horseshoe"/>
</dbReference>
<dbReference type="GO" id="GO:0046872">
    <property type="term" value="F:metal ion binding"/>
    <property type="evidence" value="ECO:0007669"/>
    <property type="project" value="UniProtKB-KW"/>
</dbReference>
<dbReference type="InterPro" id="IPR020612">
    <property type="entry name" value="Methylthiotransferase_CS"/>
</dbReference>
<protein>
    <recommendedName>
        <fullName evidence="9">CDK5RAP1-like protein</fullName>
    </recommendedName>
</protein>
<evidence type="ECO:0000259" key="11">
    <source>
        <dbReference type="PROSITE" id="PS51449"/>
    </source>
</evidence>
<evidence type="ECO:0000256" key="3">
    <source>
        <dbReference type="ARBA" id="ARBA00022485"/>
    </source>
</evidence>
<dbReference type="PANTHER" id="PTHR43020:SF2">
    <property type="entry name" value="MITOCHONDRIAL TRNA METHYLTHIOTRANSFERASE CDK5RAP1"/>
    <property type="match status" value="1"/>
</dbReference>
<dbReference type="GO" id="GO:0060255">
    <property type="term" value="P:regulation of macromolecule metabolic process"/>
    <property type="evidence" value="ECO:0007669"/>
    <property type="project" value="UniProtKB-ARBA"/>
</dbReference>
<reference evidence="14" key="1">
    <citation type="submission" date="2025-08" db="UniProtKB">
        <authorList>
            <consortium name="RefSeq"/>
        </authorList>
    </citation>
    <scope>IDENTIFICATION</scope>
</reference>
<dbReference type="SMART" id="SM00729">
    <property type="entry name" value="Elp3"/>
    <property type="match status" value="1"/>
</dbReference>
<dbReference type="SFLD" id="SFLDG01061">
    <property type="entry name" value="methylthiotransferase"/>
    <property type="match status" value="1"/>
</dbReference>
<comment type="cofactor">
    <cofactor evidence="1">
        <name>[4Fe-4S] cluster</name>
        <dbReference type="ChEBI" id="CHEBI:49883"/>
    </cofactor>
</comment>
<dbReference type="RefSeq" id="XP_011503660.1">
    <property type="nucleotide sequence ID" value="XM_011505358.1"/>
</dbReference>
<evidence type="ECO:0000256" key="4">
    <source>
        <dbReference type="ARBA" id="ARBA00022691"/>
    </source>
</evidence>
<dbReference type="GO" id="GO:0005829">
    <property type="term" value="C:cytosol"/>
    <property type="evidence" value="ECO:0007669"/>
    <property type="project" value="TreeGrafter"/>
</dbReference>
<accession>A0AAJ6YSY0</accession>
<keyword evidence="6" id="KW-0408">Iron</keyword>
<evidence type="ECO:0000256" key="7">
    <source>
        <dbReference type="ARBA" id="ARBA00023014"/>
    </source>
</evidence>
<keyword evidence="7" id="KW-0411">Iron-sulfur</keyword>
<keyword evidence="4" id="KW-0949">S-adenosyl-L-methionine</keyword>
<evidence type="ECO:0000256" key="1">
    <source>
        <dbReference type="ARBA" id="ARBA00001966"/>
    </source>
</evidence>
<dbReference type="KEGG" id="csol:105366799"/>
<name>A0AAJ6YSY0_9HYME</name>
<dbReference type="SFLD" id="SFLDF00413">
    <property type="entry name" value="CDK5RAP1"/>
    <property type="match status" value="1"/>
</dbReference>
<dbReference type="SFLD" id="SFLDF00273">
    <property type="entry name" value="(dimethylallyl)adenosine_tRNA"/>
    <property type="match status" value="1"/>
</dbReference>
<evidence type="ECO:0000256" key="2">
    <source>
        <dbReference type="ARBA" id="ARBA00009815"/>
    </source>
</evidence>
<evidence type="ECO:0000259" key="12">
    <source>
        <dbReference type="PROSITE" id="PS51918"/>
    </source>
</evidence>
<dbReference type="SUPFAM" id="SSF102114">
    <property type="entry name" value="Radical SAM enzymes"/>
    <property type="match status" value="1"/>
</dbReference>
<dbReference type="GO" id="GO:0005739">
    <property type="term" value="C:mitochondrion"/>
    <property type="evidence" value="ECO:0007669"/>
    <property type="project" value="TreeGrafter"/>
</dbReference>
<feature type="domain" description="Radical SAM core" evidence="12">
    <location>
        <begin position="165"/>
        <end position="422"/>
    </location>
</feature>
<evidence type="ECO:0000259" key="10">
    <source>
        <dbReference type="PROSITE" id="PS50926"/>
    </source>
</evidence>
<dbReference type="PROSITE" id="PS51449">
    <property type="entry name" value="MTTASE_N"/>
    <property type="match status" value="1"/>
</dbReference>
<evidence type="ECO:0000313" key="13">
    <source>
        <dbReference type="Proteomes" id="UP000695007"/>
    </source>
</evidence>
<evidence type="ECO:0000256" key="8">
    <source>
        <dbReference type="ARBA" id="ARBA00053923"/>
    </source>
</evidence>
<dbReference type="Pfam" id="PF01938">
    <property type="entry name" value="TRAM"/>
    <property type="match status" value="1"/>
</dbReference>
<evidence type="ECO:0000313" key="14">
    <source>
        <dbReference type="RefSeq" id="XP_011503660.1"/>
    </source>
</evidence>
<sequence length="510" mass="58932">ISKPNHNVNINCENIPYLNNFNGKDQKVYLEIYGCQMNINDAEIICSILKKHNYDIVDDIKKANIILLITCTIRENAEQKIWNKLQNLKYWKKSHVSKIGILGCMAEHLKHKIIAKERIVDIIAGPDSYKDLPRLLYISNDYQSAINVTLSVDETYADVTPIRLNPNSKTAYVSIMRGCNNMCTYCVVPFTRGHEKSRPITNILDEIQQLSDQGIKEIILLGQNVNSYRDISQSNFYMNNNVKTNHSKDFTTIYKNRLGGLRFSDLLDKVSLINSEMRIRFTSPHPKDFPDEVLYLIRERNNICHQIHLPAQSGSNNVLKRMRRGYTKEAYLNLVYHIRSIIPGVRLSSDFIAGFCDETDEDFNETLNLLKEVKYTMAYLYAYSMRDKTSAYRCYIDNINKKIKRARLEKMIKLYRSEAEILYKTQIGQKQLILVDKKSKRSTQSLVGRNDGNIKVIFPDITIPNTNRSLSCKQIKYGDYIVVKITDANSQTLKGVPLYHSSINEFSLNK</sequence>
<feature type="domain" description="TRAM" evidence="10">
    <location>
        <begin position="424"/>
        <end position="499"/>
    </location>
</feature>
<dbReference type="InterPro" id="IPR013848">
    <property type="entry name" value="Methylthiotransferase_N"/>
</dbReference>
<dbReference type="FunFam" id="3.80.30.20:FF:000003">
    <property type="entry name" value="CDK5 regulatory subunit-associated protein 1"/>
    <property type="match status" value="1"/>
</dbReference>
<dbReference type="GO" id="GO:0051539">
    <property type="term" value="F:4 iron, 4 sulfur cluster binding"/>
    <property type="evidence" value="ECO:0007669"/>
    <property type="project" value="UniProtKB-KW"/>
</dbReference>
<proteinExistence type="inferred from homology"/>
<dbReference type="InterPro" id="IPR058240">
    <property type="entry name" value="rSAM_sf"/>
</dbReference>
<dbReference type="GeneID" id="105366799"/>
<feature type="non-terminal residue" evidence="14">
    <location>
        <position position="1"/>
    </location>
</feature>
<keyword evidence="3" id="KW-0004">4Fe-4S</keyword>
<comment type="function">
    <text evidence="8">Potential regulator of CDK5 activity.</text>
</comment>
<dbReference type="PROSITE" id="PS51918">
    <property type="entry name" value="RADICAL_SAM"/>
    <property type="match status" value="1"/>
</dbReference>
<organism evidence="13 14">
    <name type="scientific">Ceratosolen solmsi marchali</name>
    <dbReference type="NCBI Taxonomy" id="326594"/>
    <lineage>
        <taxon>Eukaryota</taxon>
        <taxon>Metazoa</taxon>
        <taxon>Ecdysozoa</taxon>
        <taxon>Arthropoda</taxon>
        <taxon>Hexapoda</taxon>
        <taxon>Insecta</taxon>
        <taxon>Pterygota</taxon>
        <taxon>Neoptera</taxon>
        <taxon>Endopterygota</taxon>
        <taxon>Hymenoptera</taxon>
        <taxon>Apocrita</taxon>
        <taxon>Proctotrupomorpha</taxon>
        <taxon>Chalcidoidea</taxon>
        <taxon>Agaonidae</taxon>
        <taxon>Agaoninae</taxon>
        <taxon>Ceratosolen</taxon>
    </lineage>
</organism>
<dbReference type="SFLD" id="SFLDS00029">
    <property type="entry name" value="Radical_SAM"/>
    <property type="match status" value="1"/>
</dbReference>
<evidence type="ECO:0000256" key="5">
    <source>
        <dbReference type="ARBA" id="ARBA00022723"/>
    </source>
</evidence>
<dbReference type="PROSITE" id="PS50926">
    <property type="entry name" value="TRAM"/>
    <property type="match status" value="1"/>
</dbReference>
<dbReference type="NCBIfam" id="TIGR01574">
    <property type="entry name" value="miaB-methiolase"/>
    <property type="match status" value="1"/>
</dbReference>
<dbReference type="InterPro" id="IPR005839">
    <property type="entry name" value="Methylthiotransferase"/>
</dbReference>
<dbReference type="InterPro" id="IPR002792">
    <property type="entry name" value="TRAM_dom"/>
</dbReference>
<dbReference type="GO" id="GO:0080090">
    <property type="term" value="P:regulation of primary metabolic process"/>
    <property type="evidence" value="ECO:0007669"/>
    <property type="project" value="UniProtKB-ARBA"/>
</dbReference>
<dbReference type="InterPro" id="IPR007197">
    <property type="entry name" value="rSAM"/>
</dbReference>
<evidence type="ECO:0000256" key="9">
    <source>
        <dbReference type="ARBA" id="ARBA00074452"/>
    </source>
</evidence>
<keyword evidence="13" id="KW-1185">Reference proteome</keyword>
<dbReference type="PANTHER" id="PTHR43020">
    <property type="entry name" value="CDK5 REGULATORY SUBUNIT-ASSOCIATED PROTEIN 1"/>
    <property type="match status" value="1"/>
</dbReference>
<dbReference type="AlphaFoldDB" id="A0AAJ6YSY0"/>
<dbReference type="SFLD" id="SFLDG01082">
    <property type="entry name" value="B12-binding_domain_containing"/>
    <property type="match status" value="1"/>
</dbReference>
<dbReference type="Pfam" id="PF00919">
    <property type="entry name" value="UPF0004"/>
    <property type="match status" value="1"/>
</dbReference>
<dbReference type="InterPro" id="IPR006463">
    <property type="entry name" value="MiaB_methiolase"/>
</dbReference>
<dbReference type="Gene3D" id="3.80.30.20">
    <property type="entry name" value="tm_1862 like domain"/>
    <property type="match status" value="1"/>
</dbReference>
<keyword evidence="5" id="KW-0479">Metal-binding</keyword>
<dbReference type="GO" id="GO:0035597">
    <property type="term" value="F:tRNA-2-methylthio-N(6)-dimethylallyladenosine(37) synthase activity"/>
    <property type="evidence" value="ECO:0007669"/>
    <property type="project" value="TreeGrafter"/>
</dbReference>
<evidence type="ECO:0000256" key="6">
    <source>
        <dbReference type="ARBA" id="ARBA00023004"/>
    </source>
</evidence>
<dbReference type="Proteomes" id="UP000695007">
    <property type="component" value="Unplaced"/>
</dbReference>
<dbReference type="FunFam" id="3.40.50.12160:FF:000003">
    <property type="entry name" value="CDK5 regulatory subunit-associated protein 1"/>
    <property type="match status" value="1"/>
</dbReference>
<gene>
    <name evidence="14" type="primary">LOC105366799</name>
</gene>
<dbReference type="PROSITE" id="PS01278">
    <property type="entry name" value="MTTASE_RADICAL"/>
    <property type="match status" value="1"/>
</dbReference>
<dbReference type="InterPro" id="IPR038135">
    <property type="entry name" value="Methylthiotransferase_N_sf"/>
</dbReference>
<dbReference type="NCBIfam" id="TIGR00089">
    <property type="entry name" value="MiaB/RimO family radical SAM methylthiotransferase"/>
    <property type="match status" value="1"/>
</dbReference>
<dbReference type="Pfam" id="PF04055">
    <property type="entry name" value="Radical_SAM"/>
    <property type="match status" value="1"/>
</dbReference>
<comment type="similarity">
    <text evidence="2">Belongs to the methylthiotransferase family. MiaB subfamily.</text>
</comment>
<dbReference type="Gene3D" id="3.40.50.12160">
    <property type="entry name" value="Methylthiotransferase, N-terminal domain"/>
    <property type="match status" value="1"/>
</dbReference>
<feature type="domain" description="MTTase N-terminal" evidence="11">
    <location>
        <begin position="26"/>
        <end position="141"/>
    </location>
</feature>
<dbReference type="InterPro" id="IPR006638">
    <property type="entry name" value="Elp3/MiaA/NifB-like_rSAM"/>
</dbReference>